<protein>
    <recommendedName>
        <fullName evidence="3">ARB-07466-like C-terminal domain-containing protein</fullName>
    </recommendedName>
</protein>
<dbReference type="Pfam" id="PF26571">
    <property type="entry name" value="VldE"/>
    <property type="match status" value="1"/>
</dbReference>
<evidence type="ECO:0000256" key="2">
    <source>
        <dbReference type="SAM" id="SignalP"/>
    </source>
</evidence>
<evidence type="ECO:0000256" key="1">
    <source>
        <dbReference type="SAM" id="MobiDB-lite"/>
    </source>
</evidence>
<proteinExistence type="predicted"/>
<dbReference type="Gene3D" id="6.10.250.3150">
    <property type="match status" value="1"/>
</dbReference>
<accession>A0A8J3VS21</accession>
<keyword evidence="2" id="KW-0732">Signal</keyword>
<feature type="region of interest" description="Disordered" evidence="1">
    <location>
        <begin position="174"/>
        <end position="212"/>
    </location>
</feature>
<dbReference type="Proteomes" id="UP000642748">
    <property type="component" value="Unassembled WGS sequence"/>
</dbReference>
<dbReference type="AlphaFoldDB" id="A0A8J3VS21"/>
<gene>
    <name evidence="4" type="ORF">Raf01_49690</name>
</gene>
<name>A0A8J3VS21_9ACTN</name>
<keyword evidence="5" id="KW-1185">Reference proteome</keyword>
<feature type="compositionally biased region" description="Gly residues" evidence="1">
    <location>
        <begin position="178"/>
        <end position="189"/>
    </location>
</feature>
<organism evidence="4 5">
    <name type="scientific">Rugosimonospora africana</name>
    <dbReference type="NCBI Taxonomy" id="556532"/>
    <lineage>
        <taxon>Bacteria</taxon>
        <taxon>Bacillati</taxon>
        <taxon>Actinomycetota</taxon>
        <taxon>Actinomycetes</taxon>
        <taxon>Micromonosporales</taxon>
        <taxon>Micromonosporaceae</taxon>
        <taxon>Rugosimonospora</taxon>
    </lineage>
</organism>
<reference evidence="4" key="1">
    <citation type="submission" date="2021-01" db="EMBL/GenBank/DDBJ databases">
        <title>Whole genome shotgun sequence of Rugosimonospora africana NBRC 104875.</title>
        <authorList>
            <person name="Komaki H."/>
            <person name="Tamura T."/>
        </authorList>
    </citation>
    <scope>NUCLEOTIDE SEQUENCE</scope>
    <source>
        <strain evidence="4">NBRC 104875</strain>
    </source>
</reference>
<evidence type="ECO:0000259" key="3">
    <source>
        <dbReference type="Pfam" id="PF26571"/>
    </source>
</evidence>
<feature type="domain" description="ARB-07466-like C-terminal" evidence="3">
    <location>
        <begin position="218"/>
        <end position="326"/>
    </location>
</feature>
<feature type="chain" id="PRO_5039174733" description="ARB-07466-like C-terminal domain-containing protein" evidence="2">
    <location>
        <begin position="22"/>
        <end position="334"/>
    </location>
</feature>
<dbReference type="InterPro" id="IPR058593">
    <property type="entry name" value="ARB_07466-like_C"/>
</dbReference>
<comment type="caution">
    <text evidence="4">The sequence shown here is derived from an EMBL/GenBank/DDBJ whole genome shotgun (WGS) entry which is preliminary data.</text>
</comment>
<sequence length="334" mass="34780">MTRRILAGVLATMVGAVLVVAGPVPASAGPAGSDGGTSATLQKQLDAASRGYNDAQGRLTAAKSHQAQLETQIQATKAQLTALTTQVQATAVAVYKTGRLSSLGVLLGSASTSDFLDRATSVQAQIRRDDGALRQLHAVAAQYDRQQAAITTEITAQQTQLAIMDKQKKDAEAALKAAGGGDATAGPSGGAASATPAPRNADGSWPKESCSIDDPTTSGCITPRMLHALQEVKKAGFTHYVSCHRDGGSGEHPLGRACDFSANATTFVDAKATGADKAYGDRLAAWLLANADRLAVLYVIWYKRIWLPGSGWRAYQGDGTPAGDHYNHVHLSVQ</sequence>
<dbReference type="EMBL" id="BONZ01000046">
    <property type="protein sequence ID" value="GIH16797.1"/>
    <property type="molecule type" value="Genomic_DNA"/>
</dbReference>
<evidence type="ECO:0000313" key="5">
    <source>
        <dbReference type="Proteomes" id="UP000642748"/>
    </source>
</evidence>
<feature type="signal peptide" evidence="2">
    <location>
        <begin position="1"/>
        <end position="21"/>
    </location>
</feature>
<dbReference type="RefSeq" id="WP_239133873.1">
    <property type="nucleotide sequence ID" value="NZ_BONZ01000046.1"/>
</dbReference>
<evidence type="ECO:0000313" key="4">
    <source>
        <dbReference type="EMBL" id="GIH16797.1"/>
    </source>
</evidence>